<gene>
    <name evidence="1" type="ORF">LCGC14_1339580</name>
</gene>
<organism evidence="1">
    <name type="scientific">marine sediment metagenome</name>
    <dbReference type="NCBI Taxonomy" id="412755"/>
    <lineage>
        <taxon>unclassified sequences</taxon>
        <taxon>metagenomes</taxon>
        <taxon>ecological metagenomes</taxon>
    </lineage>
</organism>
<comment type="caution">
    <text evidence="1">The sequence shown here is derived from an EMBL/GenBank/DDBJ whole genome shotgun (WGS) entry which is preliminary data.</text>
</comment>
<dbReference type="InterPro" id="IPR029061">
    <property type="entry name" value="THDP-binding"/>
</dbReference>
<reference evidence="1" key="1">
    <citation type="journal article" date="2015" name="Nature">
        <title>Complex archaea that bridge the gap between prokaryotes and eukaryotes.</title>
        <authorList>
            <person name="Spang A."/>
            <person name="Saw J.H."/>
            <person name="Jorgensen S.L."/>
            <person name="Zaremba-Niedzwiedzka K."/>
            <person name="Martijn J."/>
            <person name="Lind A.E."/>
            <person name="van Eijk R."/>
            <person name="Schleper C."/>
            <person name="Guy L."/>
            <person name="Ettema T.J."/>
        </authorList>
    </citation>
    <scope>NUCLEOTIDE SEQUENCE</scope>
</reference>
<sequence>MLKYIPKTETDKLLDQPELLAEALRINALFMVEKAGKGHLGTSLSSMEAIVAIRHLMEGNDIFISSKGH</sequence>
<evidence type="ECO:0008006" key="2">
    <source>
        <dbReference type="Google" id="ProtNLM"/>
    </source>
</evidence>
<dbReference type="Gene3D" id="3.40.50.970">
    <property type="match status" value="1"/>
</dbReference>
<evidence type="ECO:0000313" key="1">
    <source>
        <dbReference type="EMBL" id="KKM80474.1"/>
    </source>
</evidence>
<dbReference type="AlphaFoldDB" id="A0A0F9KDY2"/>
<accession>A0A0F9KDY2</accession>
<protein>
    <recommendedName>
        <fullName evidence="2">Transketolase signature 1 domain-containing protein</fullName>
    </recommendedName>
</protein>
<dbReference type="SUPFAM" id="SSF52518">
    <property type="entry name" value="Thiamin diphosphate-binding fold (THDP-binding)"/>
    <property type="match status" value="1"/>
</dbReference>
<name>A0A0F9KDY2_9ZZZZ</name>
<feature type="non-terminal residue" evidence="1">
    <location>
        <position position="69"/>
    </location>
</feature>
<proteinExistence type="predicted"/>
<dbReference type="EMBL" id="LAZR01008176">
    <property type="protein sequence ID" value="KKM80474.1"/>
    <property type="molecule type" value="Genomic_DNA"/>
</dbReference>